<evidence type="ECO:0000256" key="1">
    <source>
        <dbReference type="SAM" id="Phobius"/>
    </source>
</evidence>
<gene>
    <name evidence="2" type="ORF">KFQ06_15455</name>
</gene>
<dbReference type="RefSeq" id="WP_252960689.1">
    <property type="nucleotide sequence ID" value="NZ_CAMIPH010000001.1"/>
</dbReference>
<reference evidence="2" key="1">
    <citation type="journal article" date="2022" name="BMC Genomics">
        <title>Genome sequence of the entomopathogenic Serratia entomophila isolate 626 and characterisation of the species specific itaconate degradation pathway.</title>
        <authorList>
            <person name="Vaughan A.L."/>
            <person name="Altermann E."/>
            <person name="Glare T.R."/>
            <person name="Hurst M.R.H."/>
        </authorList>
    </citation>
    <scope>NUCLEOTIDE SEQUENCE</scope>
    <source>
        <strain evidence="2">626</strain>
    </source>
</reference>
<dbReference type="Proteomes" id="UP001056873">
    <property type="component" value="Chromosome"/>
</dbReference>
<name>A0ABY5CNC4_9GAMM</name>
<feature type="transmembrane region" description="Helical" evidence="1">
    <location>
        <begin position="12"/>
        <end position="36"/>
    </location>
</feature>
<organism evidence="2 3">
    <name type="scientific">Serratia entomophila</name>
    <dbReference type="NCBI Taxonomy" id="42906"/>
    <lineage>
        <taxon>Bacteria</taxon>
        <taxon>Pseudomonadati</taxon>
        <taxon>Pseudomonadota</taxon>
        <taxon>Gammaproteobacteria</taxon>
        <taxon>Enterobacterales</taxon>
        <taxon>Yersiniaceae</taxon>
        <taxon>Serratia</taxon>
    </lineage>
</organism>
<accession>A0ABY5CNC4</accession>
<keyword evidence="1" id="KW-0812">Transmembrane</keyword>
<feature type="transmembrane region" description="Helical" evidence="1">
    <location>
        <begin position="79"/>
        <end position="99"/>
    </location>
</feature>
<sequence>MSLYVNNGAMGALEHSGAAASAIALSAPVAAGALLLKLESVVGIGAGLTLLAALALAFIGGAALACLRPLQNGRALITLRYGFLLAAAGWLSTLLMLFGGHAWPALLPGIALGGLGLGVAYRTAAGEAGALSAIVRLTTLASIVATVAAALLIQTYAAPGVSGFCFAFALLADLALLGALIARIAERDEG</sequence>
<evidence type="ECO:0000313" key="2">
    <source>
        <dbReference type="EMBL" id="USU99448.1"/>
    </source>
</evidence>
<keyword evidence="1" id="KW-0472">Membrane</keyword>
<feature type="transmembrane region" description="Helical" evidence="1">
    <location>
        <begin position="160"/>
        <end position="182"/>
    </location>
</feature>
<feature type="transmembrane region" description="Helical" evidence="1">
    <location>
        <begin position="105"/>
        <end position="121"/>
    </location>
</feature>
<evidence type="ECO:0000313" key="3">
    <source>
        <dbReference type="Proteomes" id="UP001056873"/>
    </source>
</evidence>
<dbReference type="EMBL" id="CP074347">
    <property type="protein sequence ID" value="USU99448.1"/>
    <property type="molecule type" value="Genomic_DNA"/>
</dbReference>
<protein>
    <submittedName>
        <fullName evidence="2">Uncharacterized protein</fullName>
    </submittedName>
</protein>
<keyword evidence="1" id="KW-1133">Transmembrane helix</keyword>
<feature type="transmembrane region" description="Helical" evidence="1">
    <location>
        <begin position="133"/>
        <end position="154"/>
    </location>
</feature>
<proteinExistence type="predicted"/>
<keyword evidence="3" id="KW-1185">Reference proteome</keyword>
<feature type="transmembrane region" description="Helical" evidence="1">
    <location>
        <begin position="42"/>
        <end position="67"/>
    </location>
</feature>